<feature type="compositionally biased region" description="Polar residues" evidence="1">
    <location>
        <begin position="19"/>
        <end position="70"/>
    </location>
</feature>
<feature type="compositionally biased region" description="Basic and acidic residues" evidence="1">
    <location>
        <begin position="964"/>
        <end position="973"/>
    </location>
</feature>
<feature type="compositionally biased region" description="Polar residues" evidence="1">
    <location>
        <begin position="191"/>
        <end position="212"/>
    </location>
</feature>
<proteinExistence type="predicted"/>
<feature type="region of interest" description="Disordered" evidence="1">
    <location>
        <begin position="863"/>
        <end position="973"/>
    </location>
</feature>
<feature type="compositionally biased region" description="Low complexity" evidence="1">
    <location>
        <begin position="558"/>
        <end position="580"/>
    </location>
</feature>
<accession>A0A0F7SRV3</accession>
<feature type="compositionally biased region" description="Low complexity" evidence="1">
    <location>
        <begin position="75"/>
        <end position="86"/>
    </location>
</feature>
<feature type="compositionally biased region" description="Polar residues" evidence="1">
    <location>
        <begin position="487"/>
        <end position="506"/>
    </location>
</feature>
<feature type="compositionally biased region" description="Low complexity" evidence="1">
    <location>
        <begin position="527"/>
        <end position="537"/>
    </location>
</feature>
<feature type="region of interest" description="Disordered" evidence="1">
    <location>
        <begin position="486"/>
        <end position="593"/>
    </location>
</feature>
<evidence type="ECO:0000256" key="1">
    <source>
        <dbReference type="SAM" id="MobiDB-lite"/>
    </source>
</evidence>
<feature type="compositionally biased region" description="Basic and acidic residues" evidence="1">
    <location>
        <begin position="538"/>
        <end position="547"/>
    </location>
</feature>
<sequence length="973" mass="103678">MPFGFASSSNSSGTSQKSQVPSDQNAIPTPTITTTYSLHPTSQPVPSQGRINQAQATKGRRSISSNSSLPRTIKSRISTGNSTSTGTGIGPDSIRERNSLRTNGSIGRTSRTKSINGGGGSPRTNSTQTRSLTEIPLSSSTKNTTQTVGKPKNIERSIGSSPSTQTHLQSSEESKSNSGKHAPQVADRQISESSGVAQRSNSFSKPNKNKTNLLWRLRSPSKVKDGASRTRDRDQFKTSTTPVLKSPSGSITSTSRTRISAKASLNSGLKGPNKVSPAVNPGQEPDSSPVSVLRSRSTVDRFKPGGLTRDHKDGDGAECEGETKGMSRSWSTDLPTATRKIVSNGLVLPSVKHPIHIASPSPSPLPLAPDQDFPVWAGNHESAANVGMTDFDSATSAPTVPVTTATTAILSASQSSSSSKAPRISATFGSRANGAGMPIPIFLNGIPRTNYSRPMHHRSLSYQSTASSVSSSSSAAALAASEAIPEFTTNNHSDSQNGSRRNSTLLPSMINPTVLARSRHRPGSIRSNSSFEMSKSSSVHDRTEEISTTKLPILGRNSSRSSSRSRYSSISTNSSTTSLSVKDSNGHQPNSNYSTARFLRFSDLFPAPPNHPSFIRSRSNKGEALTPMSTPIVVEGDLTTRQFETESTESKHEIEIKSPVLDDVAAKDKDGTEALKSDAKDDPVSVQKDESTAWNDLGGGLYVCVSCVKHGYSSVSSSEDSGKPNGSGVDDDEEEEEEEIIWKVVIKKKRPIQPLNTNLYADQTPRREYERKNNLGSSLNSSTNTTVTSTTMASNSSKTFGSSAGIITPGQTPTKRTTMNDLHSVSPLHPTEAISPSTNNTLSLTLSLSPSTFSTTSGRLTFLPIPSLVPPSPTKETPSLFKSSVSSSPTSLTSPIGAWSREQMDGTQRRSPGKNHTRTRSEFGQGWSGRSPNKRPVSRLHERTWSDFGMGVGKGLSASPKHYSLKDLVGESG</sequence>
<feature type="compositionally biased region" description="Polar residues" evidence="1">
    <location>
        <begin position="100"/>
        <end position="115"/>
    </location>
</feature>
<feature type="compositionally biased region" description="Basic and acidic residues" evidence="1">
    <location>
        <begin position="764"/>
        <end position="773"/>
    </location>
</feature>
<name>A0A0F7SRV3_PHARH</name>
<protein>
    <submittedName>
        <fullName evidence="2">Uncharacterized protein</fullName>
    </submittedName>
</protein>
<feature type="compositionally biased region" description="Polar residues" evidence="1">
    <location>
        <begin position="581"/>
        <end position="593"/>
    </location>
</feature>
<feature type="compositionally biased region" description="Low complexity" evidence="1">
    <location>
        <begin position="774"/>
        <end position="797"/>
    </location>
</feature>
<feature type="compositionally biased region" description="Polar residues" evidence="1">
    <location>
        <begin position="158"/>
        <end position="169"/>
    </location>
</feature>
<dbReference type="EMBL" id="LN483332">
    <property type="protein sequence ID" value="CED84977.1"/>
    <property type="molecule type" value="Genomic_DNA"/>
</dbReference>
<feature type="compositionally biased region" description="Low complexity" evidence="1">
    <location>
        <begin position="877"/>
        <end position="895"/>
    </location>
</feature>
<evidence type="ECO:0000313" key="2">
    <source>
        <dbReference type="EMBL" id="CED84977.1"/>
    </source>
</evidence>
<feature type="region of interest" description="Disordered" evidence="1">
    <location>
        <begin position="1"/>
        <end position="331"/>
    </location>
</feature>
<feature type="region of interest" description="Disordered" evidence="1">
    <location>
        <begin position="713"/>
        <end position="736"/>
    </location>
</feature>
<dbReference type="AlphaFoldDB" id="A0A0F7SRV3"/>
<feature type="compositionally biased region" description="Low complexity" evidence="1">
    <location>
        <begin position="7"/>
        <end position="18"/>
    </location>
</feature>
<feature type="compositionally biased region" description="Basic and acidic residues" evidence="1">
    <location>
        <begin position="222"/>
        <end position="236"/>
    </location>
</feature>
<organism evidence="2">
    <name type="scientific">Phaffia rhodozyma</name>
    <name type="common">Yeast</name>
    <name type="synonym">Xanthophyllomyces dendrorhous</name>
    <dbReference type="NCBI Taxonomy" id="264483"/>
    <lineage>
        <taxon>Eukaryota</taxon>
        <taxon>Fungi</taxon>
        <taxon>Dikarya</taxon>
        <taxon>Basidiomycota</taxon>
        <taxon>Agaricomycotina</taxon>
        <taxon>Tremellomycetes</taxon>
        <taxon>Cystofilobasidiales</taxon>
        <taxon>Mrakiaceae</taxon>
        <taxon>Phaffia</taxon>
    </lineage>
</organism>
<feature type="compositionally biased region" description="Basic and acidic residues" evidence="1">
    <location>
        <begin position="297"/>
        <end position="325"/>
    </location>
</feature>
<feature type="compositionally biased region" description="Low complexity" evidence="1">
    <location>
        <begin position="245"/>
        <end position="264"/>
    </location>
</feature>
<feature type="compositionally biased region" description="Polar residues" evidence="1">
    <location>
        <begin position="122"/>
        <end position="148"/>
    </location>
</feature>
<feature type="compositionally biased region" description="Polar residues" evidence="1">
    <location>
        <begin position="809"/>
        <end position="818"/>
    </location>
</feature>
<reference evidence="2" key="1">
    <citation type="submission" date="2014-08" db="EMBL/GenBank/DDBJ databases">
        <authorList>
            <person name="Sharma Rahul"/>
            <person name="Thines Marco"/>
        </authorList>
    </citation>
    <scope>NUCLEOTIDE SEQUENCE</scope>
</reference>
<feature type="region of interest" description="Disordered" evidence="1">
    <location>
        <begin position="757"/>
        <end position="818"/>
    </location>
</feature>
<feature type="compositionally biased region" description="Polar residues" evidence="1">
    <location>
        <begin position="285"/>
        <end position="296"/>
    </location>
</feature>